<dbReference type="EMBL" id="JABFTP020000042">
    <property type="protein sequence ID" value="KAL3270724.1"/>
    <property type="molecule type" value="Genomic_DNA"/>
</dbReference>
<sequence>MSLNLGFQRFLSSQDKVPAENFDCKIKSWLYEKVQDLRLSPWFFMVKGLQDYAIESFWRMESVRISV</sequence>
<comment type="caution">
    <text evidence="1">The sequence shown here is derived from an EMBL/GenBank/DDBJ whole genome shotgun (WGS) entry which is preliminary data.</text>
</comment>
<organism evidence="1 2">
    <name type="scientific">Cryptolaemus montrouzieri</name>
    <dbReference type="NCBI Taxonomy" id="559131"/>
    <lineage>
        <taxon>Eukaryota</taxon>
        <taxon>Metazoa</taxon>
        <taxon>Ecdysozoa</taxon>
        <taxon>Arthropoda</taxon>
        <taxon>Hexapoda</taxon>
        <taxon>Insecta</taxon>
        <taxon>Pterygota</taxon>
        <taxon>Neoptera</taxon>
        <taxon>Endopterygota</taxon>
        <taxon>Coleoptera</taxon>
        <taxon>Polyphaga</taxon>
        <taxon>Cucujiformia</taxon>
        <taxon>Coccinelloidea</taxon>
        <taxon>Coccinellidae</taxon>
        <taxon>Scymninae</taxon>
        <taxon>Scymnini</taxon>
        <taxon>Cryptolaemus</taxon>
    </lineage>
</organism>
<accession>A0ABD2MX66</accession>
<name>A0ABD2MX66_9CUCU</name>
<dbReference type="AlphaFoldDB" id="A0ABD2MX66"/>
<keyword evidence="2" id="KW-1185">Reference proteome</keyword>
<dbReference type="Proteomes" id="UP001516400">
    <property type="component" value="Unassembled WGS sequence"/>
</dbReference>
<gene>
    <name evidence="1" type="ORF">HHI36_021250</name>
</gene>
<protein>
    <submittedName>
        <fullName evidence="1">Uncharacterized protein</fullName>
    </submittedName>
</protein>
<evidence type="ECO:0000313" key="1">
    <source>
        <dbReference type="EMBL" id="KAL3270724.1"/>
    </source>
</evidence>
<proteinExistence type="predicted"/>
<evidence type="ECO:0000313" key="2">
    <source>
        <dbReference type="Proteomes" id="UP001516400"/>
    </source>
</evidence>
<reference evidence="1 2" key="1">
    <citation type="journal article" date="2021" name="BMC Biol.">
        <title>Horizontally acquired antibacterial genes associated with adaptive radiation of ladybird beetles.</title>
        <authorList>
            <person name="Li H.S."/>
            <person name="Tang X.F."/>
            <person name="Huang Y.H."/>
            <person name="Xu Z.Y."/>
            <person name="Chen M.L."/>
            <person name="Du X.Y."/>
            <person name="Qiu B.Y."/>
            <person name="Chen P.T."/>
            <person name="Zhang W."/>
            <person name="Slipinski A."/>
            <person name="Escalona H.E."/>
            <person name="Waterhouse R.M."/>
            <person name="Zwick A."/>
            <person name="Pang H."/>
        </authorList>
    </citation>
    <scope>NUCLEOTIDE SEQUENCE [LARGE SCALE GENOMIC DNA]</scope>
    <source>
        <strain evidence="1">SYSU2018</strain>
    </source>
</reference>